<dbReference type="AlphaFoldDB" id="T0S8B0"/>
<evidence type="ECO:0000313" key="1">
    <source>
        <dbReference type="EMBL" id="EQC57600.1"/>
    </source>
</evidence>
<dbReference type="EMBL" id="ATBB01000077">
    <property type="protein sequence ID" value="EQC57600.1"/>
    <property type="molecule type" value="Genomic_DNA"/>
</dbReference>
<proteinExistence type="predicted"/>
<sequence>MIKFLRKLIFFLLEKYHEMPEKRIGVQKEIVNE</sequence>
<evidence type="ECO:0000313" key="2">
    <source>
        <dbReference type="Proteomes" id="UP000015854"/>
    </source>
</evidence>
<organism evidence="1 2">
    <name type="scientific">Lactococcus cremoris subsp. cremoris TIFN6</name>
    <dbReference type="NCBI Taxonomy" id="1234876"/>
    <lineage>
        <taxon>Bacteria</taxon>
        <taxon>Bacillati</taxon>
        <taxon>Bacillota</taxon>
        <taxon>Bacilli</taxon>
        <taxon>Lactobacillales</taxon>
        <taxon>Streptococcaceae</taxon>
        <taxon>Lactococcus</taxon>
        <taxon>Lactococcus cremoris subsp. cremoris</taxon>
    </lineage>
</organism>
<gene>
    <name evidence="1" type="ORF">LLT6_04840</name>
</gene>
<protein>
    <submittedName>
        <fullName evidence="1">Uncharacterized protein</fullName>
    </submittedName>
</protein>
<name>T0S8B0_LACLC</name>
<dbReference type="Proteomes" id="UP000015854">
    <property type="component" value="Unassembled WGS sequence"/>
</dbReference>
<comment type="caution">
    <text evidence="1">The sequence shown here is derived from an EMBL/GenBank/DDBJ whole genome shotgun (WGS) entry which is preliminary data.</text>
</comment>
<accession>T0S8B0</accession>
<reference evidence="1 2" key="1">
    <citation type="journal article" date="2013" name="ISME J.">
        <title>Multifactorial diversity sustains microbial community stability.</title>
        <authorList>
            <person name="Erkus O."/>
            <person name="de Jager V.C."/>
            <person name="Spus M."/>
            <person name="van Alen-Boerrigter I.J."/>
            <person name="van Rijswijck I.M."/>
            <person name="Hazelwood L."/>
            <person name="Janssen P.W."/>
            <person name="van Hijum S.A."/>
            <person name="Kleerebezem M."/>
            <person name="Smid E.J."/>
        </authorList>
    </citation>
    <scope>NUCLEOTIDE SEQUENCE [LARGE SCALE GENOMIC DNA]</scope>
    <source>
        <strain evidence="1 2">TIFN6</strain>
    </source>
</reference>